<gene>
    <name evidence="1" type="ORF">V6N12_055475</name>
</gene>
<evidence type="ECO:0000313" key="1">
    <source>
        <dbReference type="EMBL" id="KAK8510546.1"/>
    </source>
</evidence>
<dbReference type="EMBL" id="JBBPBM010000084">
    <property type="protein sequence ID" value="KAK8510546.1"/>
    <property type="molecule type" value="Genomic_DNA"/>
</dbReference>
<dbReference type="Gene3D" id="3.40.140.10">
    <property type="entry name" value="Cytidine Deaminase, domain 2"/>
    <property type="match status" value="1"/>
</dbReference>
<comment type="caution">
    <text evidence="1">The sequence shown here is derived from an EMBL/GenBank/DDBJ whole genome shotgun (WGS) entry which is preliminary data.</text>
</comment>
<evidence type="ECO:0000313" key="2">
    <source>
        <dbReference type="Proteomes" id="UP001472677"/>
    </source>
</evidence>
<keyword evidence="2" id="KW-1185">Reference proteome</keyword>
<accession>A0ABR2BTS9</accession>
<proteinExistence type="predicted"/>
<name>A0ABR2BTS9_9ROSI</name>
<reference evidence="1 2" key="1">
    <citation type="journal article" date="2024" name="G3 (Bethesda)">
        <title>Genome assembly of Hibiscus sabdariffa L. provides insights into metabolisms of medicinal natural products.</title>
        <authorList>
            <person name="Kim T."/>
        </authorList>
    </citation>
    <scope>NUCLEOTIDE SEQUENCE [LARGE SCALE GENOMIC DNA]</scope>
    <source>
        <strain evidence="1">TK-2024</strain>
        <tissue evidence="1">Old leaves</tissue>
    </source>
</reference>
<sequence length="102" mass="11439">MRRCVELTRRAIAFTSPNPMVFALRNVGNLVKNATAYVSLESCNHYGRTLSFTEALIKAKVKRTMVGMVDPNPIVASKGWAVVVQDEEWEKAMKVRKGWVGL</sequence>
<dbReference type="SUPFAM" id="SSF53927">
    <property type="entry name" value="Cytidine deaminase-like"/>
    <property type="match status" value="1"/>
</dbReference>
<organism evidence="1 2">
    <name type="scientific">Hibiscus sabdariffa</name>
    <name type="common">roselle</name>
    <dbReference type="NCBI Taxonomy" id="183260"/>
    <lineage>
        <taxon>Eukaryota</taxon>
        <taxon>Viridiplantae</taxon>
        <taxon>Streptophyta</taxon>
        <taxon>Embryophyta</taxon>
        <taxon>Tracheophyta</taxon>
        <taxon>Spermatophyta</taxon>
        <taxon>Magnoliopsida</taxon>
        <taxon>eudicotyledons</taxon>
        <taxon>Gunneridae</taxon>
        <taxon>Pentapetalae</taxon>
        <taxon>rosids</taxon>
        <taxon>malvids</taxon>
        <taxon>Malvales</taxon>
        <taxon>Malvaceae</taxon>
        <taxon>Malvoideae</taxon>
        <taxon>Hibiscus</taxon>
    </lineage>
</organism>
<dbReference type="InterPro" id="IPR016193">
    <property type="entry name" value="Cytidine_deaminase-like"/>
</dbReference>
<dbReference type="Proteomes" id="UP001472677">
    <property type="component" value="Unassembled WGS sequence"/>
</dbReference>
<protein>
    <submittedName>
        <fullName evidence="1">Uncharacterized protein</fullName>
    </submittedName>
</protein>